<evidence type="ECO:0000313" key="1">
    <source>
        <dbReference type="Proteomes" id="UP000790787"/>
    </source>
</evidence>
<reference evidence="2" key="1">
    <citation type="submission" date="2025-08" db="UniProtKB">
        <authorList>
            <consortium name="RefSeq"/>
        </authorList>
    </citation>
    <scope>IDENTIFICATION</scope>
    <source>
        <tissue evidence="2">Leaf</tissue>
    </source>
</reference>
<keyword evidence="1" id="KW-1185">Reference proteome</keyword>
<sequence length="257" mass="28792">MPEKSVEKGKSTLKSVKRKMDADEEPGSSKKANVEESGSSRKGKLRKSKVLWGRTFAPDIVELVGMRKLVEICDFQQWTHLFTNDIPKVYEEEVRSFYADFFKVEDDHICVLVNGVDIVMDSALLGSIMGVPAEGLSSVQGAYSSYFINAIVKDKAIQQGEQVHKKALLPVYQLLFEIVNKVLLLRAERRSITSKADLVLMKALDGFTTINLPGIMIEHMQTVVDYKDWKPWATLWVSSHKGLRVLQGTSGTCQSGH</sequence>
<organism evidence="1 2">
    <name type="scientific">Nicotiana tabacum</name>
    <name type="common">Common tobacco</name>
    <dbReference type="NCBI Taxonomy" id="4097"/>
    <lineage>
        <taxon>Eukaryota</taxon>
        <taxon>Viridiplantae</taxon>
        <taxon>Streptophyta</taxon>
        <taxon>Embryophyta</taxon>
        <taxon>Tracheophyta</taxon>
        <taxon>Spermatophyta</taxon>
        <taxon>Magnoliopsida</taxon>
        <taxon>eudicotyledons</taxon>
        <taxon>Gunneridae</taxon>
        <taxon>Pentapetalae</taxon>
        <taxon>asterids</taxon>
        <taxon>lamiids</taxon>
        <taxon>Solanales</taxon>
        <taxon>Solanaceae</taxon>
        <taxon>Nicotianoideae</taxon>
        <taxon>Nicotianeae</taxon>
        <taxon>Nicotiana</taxon>
    </lineage>
</organism>
<protein>
    <submittedName>
        <fullName evidence="2">Uncharacterized protein LOC107771443</fullName>
    </submittedName>
</protein>
<accession>A0AC58U6B4</accession>
<evidence type="ECO:0000313" key="2">
    <source>
        <dbReference type="RefSeq" id="XP_075105014.1"/>
    </source>
</evidence>
<dbReference type="RefSeq" id="XP_075105014.1">
    <property type="nucleotide sequence ID" value="XM_075248913.1"/>
</dbReference>
<dbReference type="Proteomes" id="UP000790787">
    <property type="component" value="Unplaced"/>
</dbReference>
<proteinExistence type="predicted"/>
<name>A0AC58U6B4_TOBAC</name>
<gene>
    <name evidence="2" type="primary">LOC107771443</name>
</gene>